<protein>
    <submittedName>
        <fullName evidence="7">O-antigen/teichoic acid export membrane protein</fullName>
    </submittedName>
</protein>
<dbReference type="PANTHER" id="PTHR30250">
    <property type="entry name" value="PST FAMILY PREDICTED COLANIC ACID TRANSPORTER"/>
    <property type="match status" value="1"/>
</dbReference>
<feature type="transmembrane region" description="Helical" evidence="6">
    <location>
        <begin position="40"/>
        <end position="63"/>
    </location>
</feature>
<proteinExistence type="predicted"/>
<feature type="transmembrane region" description="Helical" evidence="6">
    <location>
        <begin position="460"/>
        <end position="483"/>
    </location>
</feature>
<evidence type="ECO:0000256" key="2">
    <source>
        <dbReference type="ARBA" id="ARBA00022475"/>
    </source>
</evidence>
<feature type="transmembrane region" description="Helical" evidence="6">
    <location>
        <begin position="495"/>
        <end position="515"/>
    </location>
</feature>
<feature type="transmembrane region" description="Helical" evidence="6">
    <location>
        <begin position="189"/>
        <end position="214"/>
    </location>
</feature>
<dbReference type="CDD" id="cd13124">
    <property type="entry name" value="MATE_SpoVB_like"/>
    <property type="match status" value="1"/>
</dbReference>
<dbReference type="PIRSF" id="PIRSF038958">
    <property type="entry name" value="PG_synth_SpoVB"/>
    <property type="match status" value="1"/>
</dbReference>
<comment type="caution">
    <text evidence="7">The sequence shown here is derived from an EMBL/GenBank/DDBJ whole genome shotgun (WGS) entry which is preliminary data.</text>
</comment>
<evidence type="ECO:0000313" key="7">
    <source>
        <dbReference type="EMBL" id="MBM7658900.1"/>
    </source>
</evidence>
<accession>A0ABS2QAW6</accession>
<evidence type="ECO:0000256" key="6">
    <source>
        <dbReference type="SAM" id="Phobius"/>
    </source>
</evidence>
<feature type="transmembrane region" description="Helical" evidence="6">
    <location>
        <begin position="165"/>
        <end position="183"/>
    </location>
</feature>
<evidence type="ECO:0000313" key="8">
    <source>
        <dbReference type="Proteomes" id="UP000823201"/>
    </source>
</evidence>
<dbReference type="PANTHER" id="PTHR30250:SF21">
    <property type="entry name" value="LIPID II FLIPPASE MURJ"/>
    <property type="match status" value="1"/>
</dbReference>
<dbReference type="RefSeq" id="WP_205007447.1">
    <property type="nucleotide sequence ID" value="NZ_CBCRXA010000026.1"/>
</dbReference>
<keyword evidence="2" id="KW-1003">Cell membrane</keyword>
<feature type="transmembrane region" description="Helical" evidence="6">
    <location>
        <begin position="374"/>
        <end position="394"/>
    </location>
</feature>
<feature type="transmembrane region" description="Helical" evidence="6">
    <location>
        <begin position="245"/>
        <end position="265"/>
    </location>
</feature>
<feature type="transmembrane region" description="Helical" evidence="6">
    <location>
        <begin position="126"/>
        <end position="144"/>
    </location>
</feature>
<gene>
    <name evidence="7" type="ORF">JOC27_002363</name>
</gene>
<feature type="transmembrane region" description="Helical" evidence="6">
    <location>
        <begin position="12"/>
        <end position="34"/>
    </location>
</feature>
<evidence type="ECO:0000256" key="3">
    <source>
        <dbReference type="ARBA" id="ARBA00022692"/>
    </source>
</evidence>
<keyword evidence="4 6" id="KW-1133">Transmembrane helix</keyword>
<feature type="transmembrane region" description="Helical" evidence="6">
    <location>
        <begin position="295"/>
        <end position="315"/>
    </location>
</feature>
<dbReference type="EMBL" id="JAFBEV010000026">
    <property type="protein sequence ID" value="MBM7658900.1"/>
    <property type="molecule type" value="Genomic_DNA"/>
</dbReference>
<evidence type="ECO:0000256" key="4">
    <source>
        <dbReference type="ARBA" id="ARBA00022989"/>
    </source>
</evidence>
<keyword evidence="8" id="KW-1185">Reference proteome</keyword>
<evidence type="ECO:0000256" key="5">
    <source>
        <dbReference type="ARBA" id="ARBA00023136"/>
    </source>
</evidence>
<feature type="transmembrane region" description="Helical" evidence="6">
    <location>
        <begin position="84"/>
        <end position="106"/>
    </location>
</feature>
<keyword evidence="3 6" id="KW-0812">Transmembrane</keyword>
<dbReference type="InterPro" id="IPR002797">
    <property type="entry name" value="Polysacc_synth"/>
</dbReference>
<feature type="transmembrane region" description="Helical" evidence="6">
    <location>
        <begin position="401"/>
        <end position="418"/>
    </location>
</feature>
<dbReference type="InterPro" id="IPR024923">
    <property type="entry name" value="PG_synth_SpoVB"/>
</dbReference>
<dbReference type="InterPro" id="IPR050833">
    <property type="entry name" value="Poly_Biosynth_Transport"/>
</dbReference>
<dbReference type="Proteomes" id="UP000823201">
    <property type="component" value="Unassembled WGS sequence"/>
</dbReference>
<sequence length="537" mass="58426">MSASKMIRGTMILTVATFFAKFLGIFFVIPYQAMAGNEGTYLYTVAYTPYSIILSISTMGLPLAVSKFVSKYNALGDYDSGRRLFRSGILLMSLTGLVGFFIMFLGAPQFVALSNVTANNFDNVVLVMRVCAISILIVPVMSLMRGYFQGFQSMGPTAVSQVIEQVGRVGFILVSSFLILKIWKGSVVSAAVFATFAAFIGAVAGLYVMLRYWVKRRASIKKMEEVHRNRPHRYQMPLGTMYKELIAYAIPFVGVGIAMQVYQLLDQMMANHYLTNGNLRDIIVSDLTMSDQKMVMIPVTVATSLAVSAVPAVIISYTKGDLRDVNDKITEALQLVIFLTVPAAVGLSALGYQVHGLLYGITANDYPAIGGSILTWYALTAILFSLFQVGASILQGINHQRVTLIALGFGVLVKLLTNPIGMKLFGGVGAVLATDLGYLISILIIMVAIRKATGYAFISVANQCVHIIVYTLIMFLVIWLILLPFGGSGVPHSRILAAVAVTLSVIAGAIVYLALARYTGLLRKVLGGRFFKRFSRS</sequence>
<feature type="transmembrane region" description="Helical" evidence="6">
    <location>
        <begin position="335"/>
        <end position="354"/>
    </location>
</feature>
<dbReference type="Pfam" id="PF01943">
    <property type="entry name" value="Polysacc_synt"/>
    <property type="match status" value="1"/>
</dbReference>
<comment type="subcellular location">
    <subcellularLocation>
        <location evidence="1">Cell membrane</location>
        <topology evidence="1">Multi-pass membrane protein</topology>
    </subcellularLocation>
</comment>
<name>A0ABS2QAW6_9BACL</name>
<reference evidence="7 8" key="1">
    <citation type="submission" date="2021-01" db="EMBL/GenBank/DDBJ databases">
        <title>Genomic Encyclopedia of Type Strains, Phase IV (KMG-IV): sequencing the most valuable type-strain genomes for metagenomic binning, comparative biology and taxonomic classification.</title>
        <authorList>
            <person name="Goeker M."/>
        </authorList>
    </citation>
    <scope>NUCLEOTIDE SEQUENCE [LARGE SCALE GENOMIC DNA]</scope>
    <source>
        <strain evidence="7 8">DSM 100968</strain>
    </source>
</reference>
<evidence type="ECO:0000256" key="1">
    <source>
        <dbReference type="ARBA" id="ARBA00004651"/>
    </source>
</evidence>
<organism evidence="7 8">
    <name type="scientific">Sporolactobacillus spathodeae</name>
    <dbReference type="NCBI Taxonomy" id="1465502"/>
    <lineage>
        <taxon>Bacteria</taxon>
        <taxon>Bacillati</taxon>
        <taxon>Bacillota</taxon>
        <taxon>Bacilli</taxon>
        <taxon>Bacillales</taxon>
        <taxon>Sporolactobacillaceae</taxon>
        <taxon>Sporolactobacillus</taxon>
    </lineage>
</organism>
<keyword evidence="5 6" id="KW-0472">Membrane</keyword>
<feature type="transmembrane region" description="Helical" evidence="6">
    <location>
        <begin position="424"/>
        <end position="448"/>
    </location>
</feature>